<keyword evidence="2" id="KW-0813">Transport</keyword>
<dbReference type="Gene3D" id="1.25.10.10">
    <property type="entry name" value="Leucine-rich Repeat Variant"/>
    <property type="match status" value="1"/>
</dbReference>
<dbReference type="Pfam" id="PF00514">
    <property type="entry name" value="Arm"/>
    <property type="match status" value="2"/>
</dbReference>
<keyword evidence="4" id="KW-0653">Protein transport</keyword>
<dbReference type="EMBL" id="ASPP01012816">
    <property type="protein sequence ID" value="ETO20237.1"/>
    <property type="molecule type" value="Genomic_DNA"/>
</dbReference>
<gene>
    <name evidence="5" type="ORF">RFI_16977</name>
</gene>
<evidence type="ECO:0000256" key="2">
    <source>
        <dbReference type="ARBA" id="ARBA00022448"/>
    </source>
</evidence>
<proteinExistence type="inferred from homology"/>
<dbReference type="OrthoDB" id="29145at2759"/>
<dbReference type="InterPro" id="IPR000225">
    <property type="entry name" value="Armadillo"/>
</dbReference>
<protein>
    <recommendedName>
        <fullName evidence="7">Importin subunit alpha</fullName>
    </recommendedName>
</protein>
<dbReference type="PANTHER" id="PTHR23316">
    <property type="entry name" value="IMPORTIN ALPHA"/>
    <property type="match status" value="1"/>
</dbReference>
<name>X6N4I8_RETFI</name>
<accession>X6N4I8</accession>
<dbReference type="InterPro" id="IPR016024">
    <property type="entry name" value="ARM-type_fold"/>
</dbReference>
<comment type="similarity">
    <text evidence="1">Belongs to the importin alpha family.</text>
</comment>
<keyword evidence="3" id="KW-0677">Repeat</keyword>
<dbReference type="GO" id="GO:0061608">
    <property type="term" value="F:nuclear import signal receptor activity"/>
    <property type="evidence" value="ECO:0007669"/>
    <property type="project" value="InterPro"/>
</dbReference>
<dbReference type="InterPro" id="IPR011989">
    <property type="entry name" value="ARM-like"/>
</dbReference>
<evidence type="ECO:0000256" key="3">
    <source>
        <dbReference type="ARBA" id="ARBA00022737"/>
    </source>
</evidence>
<evidence type="ECO:0000256" key="4">
    <source>
        <dbReference type="ARBA" id="ARBA00022927"/>
    </source>
</evidence>
<dbReference type="GO" id="GO:0006606">
    <property type="term" value="P:protein import into nucleus"/>
    <property type="evidence" value="ECO:0007669"/>
    <property type="project" value="InterPro"/>
</dbReference>
<dbReference type="SUPFAM" id="SSF48371">
    <property type="entry name" value="ARM repeat"/>
    <property type="match status" value="1"/>
</dbReference>
<dbReference type="AlphaFoldDB" id="X6N4I8"/>
<dbReference type="GO" id="GO:0005737">
    <property type="term" value="C:cytoplasm"/>
    <property type="evidence" value="ECO:0007669"/>
    <property type="project" value="InterPro"/>
</dbReference>
<dbReference type="Proteomes" id="UP000023152">
    <property type="component" value="Unassembled WGS sequence"/>
</dbReference>
<comment type="caution">
    <text evidence="5">The sequence shown here is derived from an EMBL/GenBank/DDBJ whole genome shotgun (WGS) entry which is preliminary data.</text>
</comment>
<evidence type="ECO:0000256" key="1">
    <source>
        <dbReference type="ARBA" id="ARBA00010394"/>
    </source>
</evidence>
<reference evidence="5 6" key="1">
    <citation type="journal article" date="2013" name="Curr. Biol.">
        <title>The Genome of the Foraminiferan Reticulomyxa filosa.</title>
        <authorList>
            <person name="Glockner G."/>
            <person name="Hulsmann N."/>
            <person name="Schleicher M."/>
            <person name="Noegel A.A."/>
            <person name="Eichinger L."/>
            <person name="Gallinger C."/>
            <person name="Pawlowski J."/>
            <person name="Sierra R."/>
            <person name="Euteneuer U."/>
            <person name="Pillet L."/>
            <person name="Moustafa A."/>
            <person name="Platzer M."/>
            <person name="Groth M."/>
            <person name="Szafranski K."/>
            <person name="Schliwa M."/>
        </authorList>
    </citation>
    <scope>NUCLEOTIDE SEQUENCE [LARGE SCALE GENOMIC DNA]</scope>
</reference>
<sequence>MEKASPFFFVEDELLNEPPTTKLEDLDEFVTEVKSKDVDEVMQGVQSVRELLSNIDEDLPIQEVLSSGVVSNLVGIVSSKFDFATSTKDKSLADDIKDKLQFHASCPSISIPEIQNANNDFDFGLKKKNKTILILKIMENTYACMIRALGNLATGNEEQQKQLADMGCIEGLVQLLKSTTNTENFNQAVWGLGNMAADSAILRDQIMRSGLLDIILESMDKQPAETRREMIYTLGTLCQTKPFPEWTQIAPFLPYLVGLIAQPTDHETVTNTLRCFDCLSTEDDGKNGDEPKTATFSSRIDSIIRTGLVPLLFKLVQQYCEQEDDNQVISRIHIRIYVRILIDLFCIMFVCFLCIRIIGNIVSGTDEQTQVVINSGFFDVIDVFLDHPKSNVQKIACWTLSNVISCLEGDNKLHLFLQKEQLVKKVIALARQEKAASLRKEACWCLYNAMAGASFQQMKELVDAGFIETMVELLNLRARHLISLSLTALSACFELYEEYSCCPDSINPFVEKMEELGGLNLLENILATSQGDNSVITDFIAKFWPNDDPLVDEMESLQIFRLLTNLFILFKFYAKMDTLYNSLKKNYCQSYQNKMPNK</sequence>
<organism evidence="5 6">
    <name type="scientific">Reticulomyxa filosa</name>
    <dbReference type="NCBI Taxonomy" id="46433"/>
    <lineage>
        <taxon>Eukaryota</taxon>
        <taxon>Sar</taxon>
        <taxon>Rhizaria</taxon>
        <taxon>Retaria</taxon>
        <taxon>Foraminifera</taxon>
        <taxon>Monothalamids</taxon>
        <taxon>Reticulomyxidae</taxon>
        <taxon>Reticulomyxa</taxon>
    </lineage>
</organism>
<evidence type="ECO:0000313" key="5">
    <source>
        <dbReference type="EMBL" id="ETO20237.1"/>
    </source>
</evidence>
<dbReference type="PIRSF" id="PIRSF005673">
    <property type="entry name" value="Importin_alpha"/>
    <property type="match status" value="1"/>
</dbReference>
<keyword evidence="6" id="KW-1185">Reference proteome</keyword>
<evidence type="ECO:0008006" key="7">
    <source>
        <dbReference type="Google" id="ProtNLM"/>
    </source>
</evidence>
<evidence type="ECO:0000313" key="6">
    <source>
        <dbReference type="Proteomes" id="UP000023152"/>
    </source>
</evidence>
<dbReference type="InterPro" id="IPR024931">
    <property type="entry name" value="Importin_alpha"/>
</dbReference>
<dbReference type="SMART" id="SM00185">
    <property type="entry name" value="ARM"/>
    <property type="match status" value="4"/>
</dbReference>